<reference evidence="1 2" key="1">
    <citation type="submission" date="2019-05" db="EMBL/GenBank/DDBJ databases">
        <title>Another draft genome of Portunus trituberculatus and its Hox gene families provides insights of decapod evolution.</title>
        <authorList>
            <person name="Jeong J.-H."/>
            <person name="Song I."/>
            <person name="Kim S."/>
            <person name="Choi T."/>
            <person name="Kim D."/>
            <person name="Ryu S."/>
            <person name="Kim W."/>
        </authorList>
    </citation>
    <scope>NUCLEOTIDE SEQUENCE [LARGE SCALE GENOMIC DNA]</scope>
    <source>
        <tissue evidence="1">Muscle</tissue>
    </source>
</reference>
<evidence type="ECO:0000313" key="1">
    <source>
        <dbReference type="EMBL" id="MPC24945.1"/>
    </source>
</evidence>
<sequence>MRHRSRPLLLPPVSPARLDSIKDVCPELLTEMPRPPHRLEDERGSGTHPVVIKWWSTANR</sequence>
<evidence type="ECO:0000313" key="2">
    <source>
        <dbReference type="Proteomes" id="UP000324222"/>
    </source>
</evidence>
<gene>
    <name evidence="1" type="ORF">E2C01_018039</name>
</gene>
<dbReference type="Proteomes" id="UP000324222">
    <property type="component" value="Unassembled WGS sequence"/>
</dbReference>
<proteinExistence type="predicted"/>
<dbReference type="AlphaFoldDB" id="A0A5B7DUF9"/>
<protein>
    <submittedName>
        <fullName evidence="1">Uncharacterized protein</fullName>
    </submittedName>
</protein>
<comment type="caution">
    <text evidence="1">The sequence shown here is derived from an EMBL/GenBank/DDBJ whole genome shotgun (WGS) entry which is preliminary data.</text>
</comment>
<keyword evidence="2" id="KW-1185">Reference proteome</keyword>
<dbReference type="EMBL" id="VSRR010001393">
    <property type="protein sequence ID" value="MPC24945.1"/>
    <property type="molecule type" value="Genomic_DNA"/>
</dbReference>
<accession>A0A5B7DUF9</accession>
<organism evidence="1 2">
    <name type="scientific">Portunus trituberculatus</name>
    <name type="common">Swimming crab</name>
    <name type="synonym">Neptunus trituberculatus</name>
    <dbReference type="NCBI Taxonomy" id="210409"/>
    <lineage>
        <taxon>Eukaryota</taxon>
        <taxon>Metazoa</taxon>
        <taxon>Ecdysozoa</taxon>
        <taxon>Arthropoda</taxon>
        <taxon>Crustacea</taxon>
        <taxon>Multicrustacea</taxon>
        <taxon>Malacostraca</taxon>
        <taxon>Eumalacostraca</taxon>
        <taxon>Eucarida</taxon>
        <taxon>Decapoda</taxon>
        <taxon>Pleocyemata</taxon>
        <taxon>Brachyura</taxon>
        <taxon>Eubrachyura</taxon>
        <taxon>Portunoidea</taxon>
        <taxon>Portunidae</taxon>
        <taxon>Portuninae</taxon>
        <taxon>Portunus</taxon>
    </lineage>
</organism>
<name>A0A5B7DUF9_PORTR</name>